<protein>
    <submittedName>
        <fullName evidence="1">Uncharacterized protein</fullName>
    </submittedName>
</protein>
<organism evidence="1 2">
    <name type="scientific">Emticicia soli</name>
    <dbReference type="NCBI Taxonomy" id="2027878"/>
    <lineage>
        <taxon>Bacteria</taxon>
        <taxon>Pseudomonadati</taxon>
        <taxon>Bacteroidota</taxon>
        <taxon>Cytophagia</taxon>
        <taxon>Cytophagales</taxon>
        <taxon>Leadbetterellaceae</taxon>
        <taxon>Emticicia</taxon>
    </lineage>
</organism>
<evidence type="ECO:0000313" key="2">
    <source>
        <dbReference type="Proteomes" id="UP001597510"/>
    </source>
</evidence>
<comment type="caution">
    <text evidence="1">The sequence shown here is derived from an EMBL/GenBank/DDBJ whole genome shotgun (WGS) entry which is preliminary data.</text>
</comment>
<accession>A0ABW5J6H6</accession>
<sequence length="92" mass="9659">MNVKITIGVSPYILSAEDKSVIAEGQTAFISMHTSPLVTAHDLVCTESVFNAIKDTVGTINAPALIANSSAPTIPNRVNCYIENGSLKIKAA</sequence>
<keyword evidence="2" id="KW-1185">Reference proteome</keyword>
<dbReference type="RefSeq" id="WP_340236975.1">
    <property type="nucleotide sequence ID" value="NZ_JBBEWC010000007.1"/>
</dbReference>
<proteinExistence type="predicted"/>
<reference evidence="2" key="1">
    <citation type="journal article" date="2019" name="Int. J. Syst. Evol. Microbiol.">
        <title>The Global Catalogue of Microorganisms (GCM) 10K type strain sequencing project: providing services to taxonomists for standard genome sequencing and annotation.</title>
        <authorList>
            <consortium name="The Broad Institute Genomics Platform"/>
            <consortium name="The Broad Institute Genome Sequencing Center for Infectious Disease"/>
            <person name="Wu L."/>
            <person name="Ma J."/>
        </authorList>
    </citation>
    <scope>NUCLEOTIDE SEQUENCE [LARGE SCALE GENOMIC DNA]</scope>
    <source>
        <strain evidence="2">KCTC 52344</strain>
    </source>
</reference>
<name>A0ABW5J6H6_9BACT</name>
<dbReference type="EMBL" id="JBHULC010000009">
    <property type="protein sequence ID" value="MFD2521378.1"/>
    <property type="molecule type" value="Genomic_DNA"/>
</dbReference>
<gene>
    <name evidence="1" type="ORF">ACFSR2_10810</name>
</gene>
<dbReference type="Proteomes" id="UP001597510">
    <property type="component" value="Unassembled WGS sequence"/>
</dbReference>
<evidence type="ECO:0000313" key="1">
    <source>
        <dbReference type="EMBL" id="MFD2521378.1"/>
    </source>
</evidence>